<name>B1L5F6_KORCO</name>
<dbReference type="EMBL" id="CP000968">
    <property type="protein sequence ID" value="ACB07685.1"/>
    <property type="molecule type" value="Genomic_DNA"/>
</dbReference>
<dbReference type="Proteomes" id="UP000001686">
    <property type="component" value="Chromosome"/>
</dbReference>
<gene>
    <name evidence="1" type="ordered locus">Kcr_0939</name>
</gene>
<proteinExistence type="predicted"/>
<sequence>MLPIVLEMRGPEGWTASIIKFAEGLMLHFGKRLKRVIALPSPDDQVYDSNVLVVIEKPTLDDVKIVMEIAVRSGERLNPLVVDEGDEEAVRIFMSSFQIPKADWNYEHVKFAEGLMLHFGKRLKRVIALPSPDDQVYDSNVLVVIEKPTLDDVKIVMEIAVRSGERLNPLVVDEGDEEAVRIFMSSGGRDVEAR</sequence>
<protein>
    <submittedName>
        <fullName evidence="1">Uncharacterized protein</fullName>
    </submittedName>
</protein>
<dbReference type="InParanoid" id="B1L5F6"/>
<evidence type="ECO:0000313" key="2">
    <source>
        <dbReference type="Proteomes" id="UP000001686"/>
    </source>
</evidence>
<dbReference type="AlphaFoldDB" id="B1L5F6"/>
<dbReference type="EnsemblBacteria" id="ACB07685">
    <property type="protein sequence ID" value="ACB07685"/>
    <property type="gene ID" value="Kcr_0939"/>
</dbReference>
<reference evidence="1 2" key="1">
    <citation type="journal article" date="2008" name="Proc. Natl. Acad. Sci. U.S.A.">
        <title>A korarchaeal genome reveals new insights into the evolution of the Archaea.</title>
        <authorList>
            <person name="Elkins J.G."/>
            <person name="Podar M."/>
            <person name="Graham D.E."/>
            <person name="Makarova K.S."/>
            <person name="Wolf Y."/>
            <person name="Randau L."/>
            <person name="Hedlund B.P."/>
            <person name="Brochier-Armanet C."/>
            <person name="Kunin V."/>
            <person name="Anderson I."/>
            <person name="Lapidus A."/>
            <person name="Goltsman E."/>
            <person name="Barry K."/>
            <person name="Koonin E.V."/>
            <person name="Hugenholtz P."/>
            <person name="Kyrpides N."/>
            <person name="Wanner G."/>
            <person name="Richardson P."/>
            <person name="Keller M."/>
            <person name="Stetter K.O."/>
        </authorList>
    </citation>
    <scope>NUCLEOTIDE SEQUENCE [LARGE SCALE GENOMIC DNA]</scope>
    <source>
        <strain evidence="2">OPF8</strain>
    </source>
</reference>
<evidence type="ECO:0000313" key="1">
    <source>
        <dbReference type="EMBL" id="ACB07685.1"/>
    </source>
</evidence>
<dbReference type="HOGENOM" id="CLU_1399734_0_0_2"/>
<dbReference type="GeneID" id="6094216"/>
<keyword evidence="2" id="KW-1185">Reference proteome</keyword>
<dbReference type="RefSeq" id="WP_012309582.1">
    <property type="nucleotide sequence ID" value="NC_010482.1"/>
</dbReference>
<dbReference type="eggNOG" id="arCOG06019">
    <property type="taxonomic scope" value="Archaea"/>
</dbReference>
<dbReference type="KEGG" id="kcr:Kcr_0939"/>
<dbReference type="STRING" id="374847.Kcr_0939"/>
<accession>B1L5F6</accession>
<organism evidence="1 2">
    <name type="scientific">Korarchaeum cryptofilum (strain OPF8)</name>
    <dbReference type="NCBI Taxonomy" id="374847"/>
    <lineage>
        <taxon>Archaea</taxon>
        <taxon>Thermoproteota</taxon>
        <taxon>Candidatus Korarchaeia</taxon>
        <taxon>Candidatus Korarchaeales</taxon>
        <taxon>Candidatus Korarchaeaceae</taxon>
        <taxon>Candidatus Korarchaeum</taxon>
    </lineage>
</organism>